<dbReference type="Gene3D" id="3.40.50.1820">
    <property type="entry name" value="alpha/beta hydrolase"/>
    <property type="match status" value="1"/>
</dbReference>
<protein>
    <recommendedName>
        <fullName evidence="3">Phospholipase/carboxylesterase/thioesterase domain-containing protein</fullName>
    </recommendedName>
</protein>
<gene>
    <name evidence="1" type="ORF">SASPL_112733</name>
</gene>
<organism evidence="1">
    <name type="scientific">Salvia splendens</name>
    <name type="common">Scarlet sage</name>
    <dbReference type="NCBI Taxonomy" id="180675"/>
    <lineage>
        <taxon>Eukaryota</taxon>
        <taxon>Viridiplantae</taxon>
        <taxon>Streptophyta</taxon>
        <taxon>Embryophyta</taxon>
        <taxon>Tracheophyta</taxon>
        <taxon>Spermatophyta</taxon>
        <taxon>Magnoliopsida</taxon>
        <taxon>eudicotyledons</taxon>
        <taxon>Gunneridae</taxon>
        <taxon>Pentapetalae</taxon>
        <taxon>asterids</taxon>
        <taxon>lamiids</taxon>
        <taxon>Lamiales</taxon>
        <taxon>Lamiaceae</taxon>
        <taxon>Nepetoideae</taxon>
        <taxon>Mentheae</taxon>
        <taxon>Salviinae</taxon>
        <taxon>Salvia</taxon>
        <taxon>Salvia subgen. Calosphace</taxon>
        <taxon>core Calosphace</taxon>
    </lineage>
</organism>
<dbReference type="InterPro" id="IPR029058">
    <property type="entry name" value="AB_hydrolase_fold"/>
</dbReference>
<evidence type="ECO:0008006" key="3">
    <source>
        <dbReference type="Google" id="ProtNLM"/>
    </source>
</evidence>
<name>A0A8X8Y9C6_SALSN</name>
<evidence type="ECO:0000313" key="1">
    <source>
        <dbReference type="EMBL" id="KAG6428481.1"/>
    </source>
</evidence>
<dbReference type="Proteomes" id="UP000298416">
    <property type="component" value="Unassembled WGS sequence"/>
</dbReference>
<comment type="caution">
    <text evidence="1">The sequence shown here is derived from an EMBL/GenBank/DDBJ whole genome shotgun (WGS) entry which is preliminary data.</text>
</comment>
<proteinExistence type="predicted"/>
<evidence type="ECO:0000313" key="2">
    <source>
        <dbReference type="Proteomes" id="UP000298416"/>
    </source>
</evidence>
<sequence length="66" mass="7593">MFDDMVDYKFGVKSYKTFASTGFRDVTFKSYATLGHTTIPEEMDDLFDWLSFKLGLDAALHLNVPF</sequence>
<accession>A0A8X8Y9C6</accession>
<reference evidence="1" key="2">
    <citation type="submission" date="2020-08" db="EMBL/GenBank/DDBJ databases">
        <title>Plant Genome Project.</title>
        <authorList>
            <person name="Zhang R.-G."/>
        </authorList>
    </citation>
    <scope>NUCLEOTIDE SEQUENCE</scope>
    <source>
        <strain evidence="1">Huo1</strain>
        <tissue evidence="1">Leaf</tissue>
    </source>
</reference>
<dbReference type="PANTHER" id="PTHR46234">
    <property type="entry name" value="ALPHA/BETA-HYDROLASES SUPERFAMILY PROTEIN"/>
    <property type="match status" value="1"/>
</dbReference>
<dbReference type="EMBL" id="PNBA02000004">
    <property type="protein sequence ID" value="KAG6428481.1"/>
    <property type="molecule type" value="Genomic_DNA"/>
</dbReference>
<keyword evidence="2" id="KW-1185">Reference proteome</keyword>
<reference evidence="1" key="1">
    <citation type="submission" date="2018-01" db="EMBL/GenBank/DDBJ databases">
        <authorList>
            <person name="Mao J.F."/>
        </authorList>
    </citation>
    <scope>NUCLEOTIDE SEQUENCE</scope>
    <source>
        <strain evidence="1">Huo1</strain>
        <tissue evidence="1">Leaf</tissue>
    </source>
</reference>
<dbReference type="AlphaFoldDB" id="A0A8X8Y9C6"/>